<proteinExistence type="predicted"/>
<feature type="transmembrane region" description="Helical" evidence="6">
    <location>
        <begin position="365"/>
        <end position="384"/>
    </location>
</feature>
<feature type="transmembrane region" description="Helical" evidence="6">
    <location>
        <begin position="275"/>
        <end position="293"/>
    </location>
</feature>
<evidence type="ECO:0000259" key="7">
    <source>
        <dbReference type="PROSITE" id="PS50850"/>
    </source>
</evidence>
<evidence type="ECO:0000313" key="9">
    <source>
        <dbReference type="Proteomes" id="UP000054375"/>
    </source>
</evidence>
<dbReference type="EMBL" id="LMWV01000023">
    <property type="protein sequence ID" value="KUN62989.1"/>
    <property type="molecule type" value="Genomic_DNA"/>
</dbReference>
<keyword evidence="8" id="KW-0813">Transport</keyword>
<dbReference type="InterPro" id="IPR050189">
    <property type="entry name" value="MFS_Efflux_Transporters"/>
</dbReference>
<dbReference type="Pfam" id="PF07690">
    <property type="entry name" value="MFS_1"/>
    <property type="match status" value="1"/>
</dbReference>
<keyword evidence="9" id="KW-1185">Reference proteome</keyword>
<keyword evidence="8" id="KW-0762">Sugar transport</keyword>
<evidence type="ECO:0000256" key="5">
    <source>
        <dbReference type="ARBA" id="ARBA00023136"/>
    </source>
</evidence>
<protein>
    <submittedName>
        <fullName evidence="8">Sugar transporter</fullName>
    </submittedName>
</protein>
<dbReference type="PANTHER" id="PTHR43124">
    <property type="entry name" value="PURINE EFFLUX PUMP PBUE"/>
    <property type="match status" value="1"/>
</dbReference>
<evidence type="ECO:0000256" key="4">
    <source>
        <dbReference type="ARBA" id="ARBA00022989"/>
    </source>
</evidence>
<dbReference type="InterPro" id="IPR011701">
    <property type="entry name" value="MFS"/>
</dbReference>
<feature type="transmembrane region" description="Helical" evidence="6">
    <location>
        <begin position="210"/>
        <end position="233"/>
    </location>
</feature>
<dbReference type="Proteomes" id="UP000054375">
    <property type="component" value="Unassembled WGS sequence"/>
</dbReference>
<sequence length="399" mass="40064">MGSVHPAPWRRAAVVAALMLAAFTFNTTENLPVGLLSLMADDLRVSLTAVGALVTGYGLAVAVGSLPLAHLTRSVPRRYLMAGLLAVLVAASWLSALTTVSYGLLLAARVATALAQALFWAVMGPVAVGLFPPERRGRIIGLLSVGGSLATVAGVPAGTWLGGHSGWRVPFAVLGALAVVSLVMVAVLLPTSRPRESHAAYGAAPDRRRFAVVLTTTALSVTGAFTGFTYLVAFLDEVSGFGRDAVSAVLLAFGAAGLAGVAAVGPLLDRYPRATLVVPVTGQVLALVGLYAAGSSQTATVVLLMLLGGSVAPAFMATQSQVLLVAPGRTETALAANSAAFNVGVAAGALLGGALLPLTGTRGTFLAGGLLTAVALVVLCRPAAVVTRTAVKESEAGAG</sequence>
<feature type="domain" description="Major facilitator superfamily (MFS) profile" evidence="7">
    <location>
        <begin position="14"/>
        <end position="387"/>
    </location>
</feature>
<dbReference type="RefSeq" id="WP_062242096.1">
    <property type="nucleotide sequence ID" value="NZ_JBIBHB010000010.1"/>
</dbReference>
<name>A0A101RWG0_9ACTN</name>
<gene>
    <name evidence="8" type="ORF">AQJ54_28845</name>
</gene>
<dbReference type="InterPro" id="IPR020846">
    <property type="entry name" value="MFS_dom"/>
</dbReference>
<reference evidence="8 9" key="1">
    <citation type="submission" date="2015-10" db="EMBL/GenBank/DDBJ databases">
        <title>Draft genome sequence of Streptomyces griseorubiginosus DSM 40469, type strain for the species Streptomyces griseorubiginosus.</title>
        <authorList>
            <person name="Ruckert C."/>
            <person name="Winkler A."/>
            <person name="Kalinowski J."/>
            <person name="Kampfer P."/>
            <person name="Glaeser S."/>
        </authorList>
    </citation>
    <scope>NUCLEOTIDE SEQUENCE [LARGE SCALE GENOMIC DNA]</scope>
    <source>
        <strain evidence="8 9">DSM 40469</strain>
    </source>
</reference>
<accession>A0A101RWG0</accession>
<dbReference type="AlphaFoldDB" id="A0A101RWG0"/>
<feature type="transmembrane region" description="Helical" evidence="6">
    <location>
        <begin position="167"/>
        <end position="189"/>
    </location>
</feature>
<dbReference type="PANTHER" id="PTHR43124:SF3">
    <property type="entry name" value="CHLORAMPHENICOL EFFLUX PUMP RV0191"/>
    <property type="match status" value="1"/>
</dbReference>
<keyword evidence="2" id="KW-1003">Cell membrane</keyword>
<evidence type="ECO:0000256" key="1">
    <source>
        <dbReference type="ARBA" id="ARBA00004651"/>
    </source>
</evidence>
<feature type="transmembrane region" description="Helical" evidence="6">
    <location>
        <begin position="139"/>
        <end position="161"/>
    </location>
</feature>
<keyword evidence="5 6" id="KW-0472">Membrane</keyword>
<dbReference type="GO" id="GO:0022857">
    <property type="term" value="F:transmembrane transporter activity"/>
    <property type="evidence" value="ECO:0007669"/>
    <property type="project" value="InterPro"/>
</dbReference>
<dbReference type="InterPro" id="IPR036259">
    <property type="entry name" value="MFS_trans_sf"/>
</dbReference>
<dbReference type="GO" id="GO:0005886">
    <property type="term" value="C:plasma membrane"/>
    <property type="evidence" value="ECO:0007669"/>
    <property type="project" value="UniProtKB-SubCell"/>
</dbReference>
<feature type="transmembrane region" description="Helical" evidence="6">
    <location>
        <begin position="299"/>
        <end position="318"/>
    </location>
</feature>
<evidence type="ECO:0000313" key="8">
    <source>
        <dbReference type="EMBL" id="KUN62989.1"/>
    </source>
</evidence>
<evidence type="ECO:0000256" key="2">
    <source>
        <dbReference type="ARBA" id="ARBA00022475"/>
    </source>
</evidence>
<comment type="subcellular location">
    <subcellularLocation>
        <location evidence="1">Cell membrane</location>
        <topology evidence="1">Multi-pass membrane protein</topology>
    </subcellularLocation>
</comment>
<evidence type="ECO:0000256" key="6">
    <source>
        <dbReference type="SAM" id="Phobius"/>
    </source>
</evidence>
<dbReference type="CDD" id="cd17324">
    <property type="entry name" value="MFS_NepI_like"/>
    <property type="match status" value="1"/>
</dbReference>
<feature type="transmembrane region" description="Helical" evidence="6">
    <location>
        <begin position="110"/>
        <end position="132"/>
    </location>
</feature>
<dbReference type="SUPFAM" id="SSF103473">
    <property type="entry name" value="MFS general substrate transporter"/>
    <property type="match status" value="1"/>
</dbReference>
<keyword evidence="3 6" id="KW-0812">Transmembrane</keyword>
<keyword evidence="4 6" id="KW-1133">Transmembrane helix</keyword>
<dbReference type="PROSITE" id="PS50850">
    <property type="entry name" value="MFS"/>
    <property type="match status" value="1"/>
</dbReference>
<dbReference type="Gene3D" id="1.20.1250.20">
    <property type="entry name" value="MFS general substrate transporter like domains"/>
    <property type="match status" value="2"/>
</dbReference>
<organism evidence="8 9">
    <name type="scientific">Streptomyces griseorubiginosus</name>
    <dbReference type="NCBI Taxonomy" id="67304"/>
    <lineage>
        <taxon>Bacteria</taxon>
        <taxon>Bacillati</taxon>
        <taxon>Actinomycetota</taxon>
        <taxon>Actinomycetes</taxon>
        <taxon>Kitasatosporales</taxon>
        <taxon>Streptomycetaceae</taxon>
        <taxon>Streptomyces</taxon>
    </lineage>
</organism>
<feature type="transmembrane region" description="Helical" evidence="6">
    <location>
        <begin position="80"/>
        <end position="104"/>
    </location>
</feature>
<feature type="transmembrane region" description="Helical" evidence="6">
    <location>
        <begin position="245"/>
        <end position="268"/>
    </location>
</feature>
<feature type="transmembrane region" description="Helical" evidence="6">
    <location>
        <begin position="46"/>
        <end position="68"/>
    </location>
</feature>
<comment type="caution">
    <text evidence="8">The sequence shown here is derived from an EMBL/GenBank/DDBJ whole genome shotgun (WGS) entry which is preliminary data.</text>
</comment>
<feature type="transmembrane region" description="Helical" evidence="6">
    <location>
        <begin position="339"/>
        <end position="359"/>
    </location>
</feature>
<evidence type="ECO:0000256" key="3">
    <source>
        <dbReference type="ARBA" id="ARBA00022692"/>
    </source>
</evidence>